<evidence type="ECO:0000256" key="3">
    <source>
        <dbReference type="ARBA" id="ARBA00022475"/>
    </source>
</evidence>
<reference evidence="10" key="1">
    <citation type="submission" date="2019-03" db="EMBL/GenBank/DDBJ databases">
        <title>Aquabacterium pictum sp.nov., the first bacteriochlorophyll a-containing freshwater bacterium in the genus Aquabacterium of the class Betaproteobacteria.</title>
        <authorList>
            <person name="Hirose S."/>
            <person name="Tank M."/>
            <person name="Hara E."/>
            <person name="Tamaki H."/>
            <person name="Takaichi S."/>
            <person name="Haruta S."/>
            <person name="Hanada S."/>
        </authorList>
    </citation>
    <scope>NUCLEOTIDE SEQUENCE [LARGE SCALE GENOMIC DNA]</scope>
    <source>
        <strain evidence="10">W35</strain>
    </source>
</reference>
<proteinExistence type="inferred from homology"/>
<keyword evidence="10" id="KW-1185">Reference proteome</keyword>
<dbReference type="CDD" id="cd06261">
    <property type="entry name" value="TM_PBP2"/>
    <property type="match status" value="1"/>
</dbReference>
<feature type="transmembrane region" description="Helical" evidence="7">
    <location>
        <begin position="20"/>
        <end position="42"/>
    </location>
</feature>
<feature type="domain" description="ABC transmembrane type-1" evidence="8">
    <location>
        <begin position="81"/>
        <end position="272"/>
    </location>
</feature>
<keyword evidence="2 7" id="KW-0813">Transport</keyword>
<feature type="transmembrane region" description="Helical" evidence="7">
    <location>
        <begin position="149"/>
        <end position="172"/>
    </location>
</feature>
<organism evidence="9 10">
    <name type="scientific">Pseudaquabacterium pictum</name>
    <dbReference type="NCBI Taxonomy" id="2315236"/>
    <lineage>
        <taxon>Bacteria</taxon>
        <taxon>Pseudomonadati</taxon>
        <taxon>Pseudomonadota</taxon>
        <taxon>Betaproteobacteria</taxon>
        <taxon>Burkholderiales</taxon>
        <taxon>Sphaerotilaceae</taxon>
        <taxon>Pseudaquabacterium</taxon>
    </lineage>
</organism>
<comment type="subcellular location">
    <subcellularLocation>
        <location evidence="1 7">Cell membrane</location>
        <topology evidence="1 7">Multi-pass membrane protein</topology>
    </subcellularLocation>
</comment>
<feature type="transmembrane region" description="Helical" evidence="7">
    <location>
        <begin position="85"/>
        <end position="106"/>
    </location>
</feature>
<evidence type="ECO:0000256" key="5">
    <source>
        <dbReference type="ARBA" id="ARBA00022989"/>
    </source>
</evidence>
<evidence type="ECO:0000256" key="6">
    <source>
        <dbReference type="ARBA" id="ARBA00023136"/>
    </source>
</evidence>
<dbReference type="InterPro" id="IPR000515">
    <property type="entry name" value="MetI-like"/>
</dbReference>
<dbReference type="PROSITE" id="PS50928">
    <property type="entry name" value="ABC_TM1"/>
    <property type="match status" value="1"/>
</dbReference>
<evidence type="ECO:0000313" key="10">
    <source>
        <dbReference type="Proteomes" id="UP000301751"/>
    </source>
</evidence>
<gene>
    <name evidence="9" type="primary">malG_2</name>
    <name evidence="9" type="ORF">AQPW35_40800</name>
</gene>
<keyword evidence="6 7" id="KW-0472">Membrane</keyword>
<dbReference type="EMBL" id="BJCL01000012">
    <property type="protein sequence ID" value="GCL64999.1"/>
    <property type="molecule type" value="Genomic_DNA"/>
</dbReference>
<comment type="caution">
    <text evidence="9">The sequence shown here is derived from an EMBL/GenBank/DDBJ whole genome shotgun (WGS) entry which is preliminary data.</text>
</comment>
<accession>A0A480ATH9</accession>
<name>A0A480ATH9_9BURK</name>
<dbReference type="InterPro" id="IPR035906">
    <property type="entry name" value="MetI-like_sf"/>
</dbReference>
<dbReference type="InterPro" id="IPR050901">
    <property type="entry name" value="BP-dep_ABC_trans_perm"/>
</dbReference>
<protein>
    <submittedName>
        <fullName evidence="9">Sugar ABC transporter permease</fullName>
    </submittedName>
</protein>
<sequence length="287" mass="30668">MSATLHTPGMPGAGWLSGPALRWVAAGLVVFNGFFPALWILLTSLKSEAELVRKPLQYFPDKLTLANYLQAFTDQPLGLYLANSAAVALASTALSLLVSAMAAYAIARLNLRWRQTALTCIVASSMFPLVTLLVPIFETMRSLGLLNTYTALVLPYTVLNLPVCTLVLVSFFQSIPRDLENAAMIDGCTRLGALVRIVVPLAAPGVFTAGILAFVNAWDEFLLALSLNASAQMRTVPVGIALYQGEYSFPWPVISAALIVAIVPMAVLIALFQERVVGGLTQGGLKG</sequence>
<evidence type="ECO:0000256" key="2">
    <source>
        <dbReference type="ARBA" id="ARBA00022448"/>
    </source>
</evidence>
<dbReference type="GO" id="GO:0005886">
    <property type="term" value="C:plasma membrane"/>
    <property type="evidence" value="ECO:0007669"/>
    <property type="project" value="UniProtKB-SubCell"/>
</dbReference>
<dbReference type="AlphaFoldDB" id="A0A480ATH9"/>
<dbReference type="GO" id="GO:0055085">
    <property type="term" value="P:transmembrane transport"/>
    <property type="evidence" value="ECO:0007669"/>
    <property type="project" value="InterPro"/>
</dbReference>
<keyword evidence="3" id="KW-1003">Cell membrane</keyword>
<feature type="transmembrane region" description="Helical" evidence="7">
    <location>
        <begin position="118"/>
        <end position="137"/>
    </location>
</feature>
<keyword evidence="5 7" id="KW-1133">Transmembrane helix</keyword>
<dbReference type="OrthoDB" id="8111552at2"/>
<dbReference type="PANTHER" id="PTHR32243:SF18">
    <property type="entry name" value="INNER MEMBRANE ABC TRANSPORTER PERMEASE PROTEIN YCJP"/>
    <property type="match status" value="1"/>
</dbReference>
<dbReference type="PANTHER" id="PTHR32243">
    <property type="entry name" value="MALTOSE TRANSPORT SYSTEM PERMEASE-RELATED"/>
    <property type="match status" value="1"/>
</dbReference>
<comment type="similarity">
    <text evidence="7">Belongs to the binding-protein-dependent transport system permease family.</text>
</comment>
<evidence type="ECO:0000256" key="4">
    <source>
        <dbReference type="ARBA" id="ARBA00022692"/>
    </source>
</evidence>
<evidence type="ECO:0000313" key="9">
    <source>
        <dbReference type="EMBL" id="GCL64999.1"/>
    </source>
</evidence>
<dbReference type="SUPFAM" id="SSF161098">
    <property type="entry name" value="MetI-like"/>
    <property type="match status" value="1"/>
</dbReference>
<keyword evidence="4 7" id="KW-0812">Transmembrane</keyword>
<evidence type="ECO:0000256" key="7">
    <source>
        <dbReference type="RuleBase" id="RU363032"/>
    </source>
</evidence>
<dbReference type="RefSeq" id="WP_137734707.1">
    <property type="nucleotide sequence ID" value="NZ_BJCL01000012.1"/>
</dbReference>
<dbReference type="Gene3D" id="1.10.3720.10">
    <property type="entry name" value="MetI-like"/>
    <property type="match status" value="1"/>
</dbReference>
<evidence type="ECO:0000259" key="8">
    <source>
        <dbReference type="PROSITE" id="PS50928"/>
    </source>
</evidence>
<feature type="transmembrane region" description="Helical" evidence="7">
    <location>
        <begin position="251"/>
        <end position="272"/>
    </location>
</feature>
<dbReference type="Pfam" id="PF00528">
    <property type="entry name" value="BPD_transp_1"/>
    <property type="match status" value="1"/>
</dbReference>
<dbReference type="Proteomes" id="UP000301751">
    <property type="component" value="Unassembled WGS sequence"/>
</dbReference>
<feature type="transmembrane region" description="Helical" evidence="7">
    <location>
        <begin position="193"/>
        <end position="218"/>
    </location>
</feature>
<evidence type="ECO:0000256" key="1">
    <source>
        <dbReference type="ARBA" id="ARBA00004651"/>
    </source>
</evidence>